<name>A0A151NSX5_ALLMI</name>
<keyword evidence="2" id="KW-1185">Reference proteome</keyword>
<comment type="caution">
    <text evidence="1">The sequence shown here is derived from an EMBL/GenBank/DDBJ whole genome shotgun (WGS) entry which is preliminary data.</text>
</comment>
<dbReference type="Proteomes" id="UP000050525">
    <property type="component" value="Unassembled WGS sequence"/>
</dbReference>
<organism evidence="1 2">
    <name type="scientific">Alligator mississippiensis</name>
    <name type="common">American alligator</name>
    <dbReference type="NCBI Taxonomy" id="8496"/>
    <lineage>
        <taxon>Eukaryota</taxon>
        <taxon>Metazoa</taxon>
        <taxon>Chordata</taxon>
        <taxon>Craniata</taxon>
        <taxon>Vertebrata</taxon>
        <taxon>Euteleostomi</taxon>
        <taxon>Archelosauria</taxon>
        <taxon>Archosauria</taxon>
        <taxon>Crocodylia</taxon>
        <taxon>Alligatoridae</taxon>
        <taxon>Alligatorinae</taxon>
        <taxon>Alligator</taxon>
    </lineage>
</organism>
<protein>
    <submittedName>
        <fullName evidence="1">Uncharacterized protein</fullName>
    </submittedName>
</protein>
<sequence>MSRICWELQHLENSSQNQRLVPEGRQPLWTWGLGTNVPWRRGHRFLGAGLRGPDLCCATRVTVEHVVHSDGDFPNAQAHKCLGEQGGLSLFY</sequence>
<dbReference type="EMBL" id="AKHW03002142">
    <property type="protein sequence ID" value="KYO39946.1"/>
    <property type="molecule type" value="Genomic_DNA"/>
</dbReference>
<evidence type="ECO:0000313" key="1">
    <source>
        <dbReference type="EMBL" id="KYO39946.1"/>
    </source>
</evidence>
<accession>A0A151NSX5</accession>
<dbReference type="AlphaFoldDB" id="A0A151NSX5"/>
<evidence type="ECO:0000313" key="2">
    <source>
        <dbReference type="Proteomes" id="UP000050525"/>
    </source>
</evidence>
<gene>
    <name evidence="1" type="ORF">Y1Q_0004452</name>
</gene>
<reference evidence="1 2" key="1">
    <citation type="journal article" date="2012" name="Genome Biol.">
        <title>Sequencing three crocodilian genomes to illuminate the evolution of archosaurs and amniotes.</title>
        <authorList>
            <person name="St John J.A."/>
            <person name="Braun E.L."/>
            <person name="Isberg S.R."/>
            <person name="Miles L.G."/>
            <person name="Chong A.Y."/>
            <person name="Gongora J."/>
            <person name="Dalzell P."/>
            <person name="Moran C."/>
            <person name="Bed'hom B."/>
            <person name="Abzhanov A."/>
            <person name="Burgess S.C."/>
            <person name="Cooksey A.M."/>
            <person name="Castoe T.A."/>
            <person name="Crawford N.G."/>
            <person name="Densmore L.D."/>
            <person name="Drew J.C."/>
            <person name="Edwards S.V."/>
            <person name="Faircloth B.C."/>
            <person name="Fujita M.K."/>
            <person name="Greenwold M.J."/>
            <person name="Hoffmann F.G."/>
            <person name="Howard J.M."/>
            <person name="Iguchi T."/>
            <person name="Janes D.E."/>
            <person name="Khan S.Y."/>
            <person name="Kohno S."/>
            <person name="de Koning A.J."/>
            <person name="Lance S.L."/>
            <person name="McCarthy F.M."/>
            <person name="McCormack J.E."/>
            <person name="Merchant M.E."/>
            <person name="Peterson D.G."/>
            <person name="Pollock D.D."/>
            <person name="Pourmand N."/>
            <person name="Raney B.J."/>
            <person name="Roessler K.A."/>
            <person name="Sanford J.R."/>
            <person name="Sawyer R.H."/>
            <person name="Schmidt C.J."/>
            <person name="Triplett E.W."/>
            <person name="Tuberville T.D."/>
            <person name="Venegas-Anaya M."/>
            <person name="Howard J.T."/>
            <person name="Jarvis E.D."/>
            <person name="Guillette L.J.Jr."/>
            <person name="Glenn T.C."/>
            <person name="Green R.E."/>
            <person name="Ray D.A."/>
        </authorList>
    </citation>
    <scope>NUCLEOTIDE SEQUENCE [LARGE SCALE GENOMIC DNA]</scope>
    <source>
        <strain evidence="1">KSC_2009_1</strain>
    </source>
</reference>
<proteinExistence type="predicted"/>